<accession>A0AAV7V1U1</accession>
<reference evidence="2" key="1">
    <citation type="journal article" date="2022" name="bioRxiv">
        <title>Sequencing and chromosome-scale assembly of the giantPleurodeles waltlgenome.</title>
        <authorList>
            <person name="Brown T."/>
            <person name="Elewa A."/>
            <person name="Iarovenko S."/>
            <person name="Subramanian E."/>
            <person name="Araus A.J."/>
            <person name="Petzold A."/>
            <person name="Susuki M."/>
            <person name="Suzuki K.-i.T."/>
            <person name="Hayashi T."/>
            <person name="Toyoda A."/>
            <person name="Oliveira C."/>
            <person name="Osipova E."/>
            <person name="Leigh N.D."/>
            <person name="Simon A."/>
            <person name="Yun M.H."/>
        </authorList>
    </citation>
    <scope>NUCLEOTIDE SEQUENCE</scope>
    <source>
        <strain evidence="2">20211129_DDA</strain>
        <tissue evidence="2">Liver</tissue>
    </source>
</reference>
<feature type="region of interest" description="Disordered" evidence="1">
    <location>
        <begin position="1"/>
        <end position="23"/>
    </location>
</feature>
<evidence type="ECO:0000256" key="1">
    <source>
        <dbReference type="SAM" id="MobiDB-lite"/>
    </source>
</evidence>
<dbReference type="AlphaFoldDB" id="A0AAV7V1U1"/>
<evidence type="ECO:0000313" key="2">
    <source>
        <dbReference type="EMBL" id="KAJ1195370.1"/>
    </source>
</evidence>
<organism evidence="2 3">
    <name type="scientific">Pleurodeles waltl</name>
    <name type="common">Iberian ribbed newt</name>
    <dbReference type="NCBI Taxonomy" id="8319"/>
    <lineage>
        <taxon>Eukaryota</taxon>
        <taxon>Metazoa</taxon>
        <taxon>Chordata</taxon>
        <taxon>Craniata</taxon>
        <taxon>Vertebrata</taxon>
        <taxon>Euteleostomi</taxon>
        <taxon>Amphibia</taxon>
        <taxon>Batrachia</taxon>
        <taxon>Caudata</taxon>
        <taxon>Salamandroidea</taxon>
        <taxon>Salamandridae</taxon>
        <taxon>Pleurodelinae</taxon>
        <taxon>Pleurodeles</taxon>
    </lineage>
</organism>
<name>A0AAV7V1U1_PLEWA</name>
<comment type="caution">
    <text evidence="2">The sequence shown here is derived from an EMBL/GenBank/DDBJ whole genome shotgun (WGS) entry which is preliminary data.</text>
</comment>
<evidence type="ECO:0000313" key="3">
    <source>
        <dbReference type="Proteomes" id="UP001066276"/>
    </source>
</evidence>
<dbReference type="Proteomes" id="UP001066276">
    <property type="component" value="Chromosome 2_2"/>
</dbReference>
<protein>
    <submittedName>
        <fullName evidence="2">Uncharacterized protein</fullName>
    </submittedName>
</protein>
<proteinExistence type="predicted"/>
<dbReference type="EMBL" id="JANPWB010000004">
    <property type="protein sequence ID" value="KAJ1195370.1"/>
    <property type="molecule type" value="Genomic_DNA"/>
</dbReference>
<sequence length="112" mass="12074">MPGNISAGRRHSRERGGFLDGGSFNHRCSCAAATAAVTREGEAVPGRVPRDGSSFDSLVPVWATAAVTPKYLRDPGNAQWNLELLLSVTEIRIKGPDKQTCSTRKVLHTITK</sequence>
<keyword evidence="3" id="KW-1185">Reference proteome</keyword>
<gene>
    <name evidence="2" type="ORF">NDU88_004650</name>
</gene>